<dbReference type="PANTHER" id="PTHR46558">
    <property type="entry name" value="TRACRIPTIONAL REGULATORY PROTEIN-RELATED-RELATED"/>
    <property type="match status" value="1"/>
</dbReference>
<organism evidence="3 4">
    <name type="scientific">Caldicellulosiruptor acetigenus (strain ATCC 700853 / DSM 12137 / I77R1B)</name>
    <name type="common">Caldicellulosiruptor kristjanssonii</name>
    <dbReference type="NCBI Taxonomy" id="632335"/>
    <lineage>
        <taxon>Bacteria</taxon>
        <taxon>Bacillati</taxon>
        <taxon>Bacillota</taxon>
        <taxon>Bacillota incertae sedis</taxon>
        <taxon>Caldicellulosiruptorales</taxon>
        <taxon>Caldicellulosiruptoraceae</taxon>
        <taxon>Caldicellulosiruptor</taxon>
    </lineage>
</organism>
<name>E4S9P3_CALA7</name>
<dbReference type="GO" id="GO:0003677">
    <property type="term" value="F:DNA binding"/>
    <property type="evidence" value="ECO:0007669"/>
    <property type="project" value="UniProtKB-KW"/>
</dbReference>
<dbReference type="EMBL" id="CP002326">
    <property type="protein sequence ID" value="ADQ41036.1"/>
    <property type="molecule type" value="Genomic_DNA"/>
</dbReference>
<dbReference type="PROSITE" id="PS50943">
    <property type="entry name" value="HTH_CROC1"/>
    <property type="match status" value="1"/>
</dbReference>
<proteinExistence type="predicted"/>
<dbReference type="HOGENOM" id="CLU_066192_44_5_9"/>
<evidence type="ECO:0000259" key="2">
    <source>
        <dbReference type="PROSITE" id="PS50943"/>
    </source>
</evidence>
<sequence length="85" mass="9579">MELVKKSRGEVIMTKLEQLRRQKNISQSKLGLAIGVNPNIISQIERGWRKPYPKLLQSLAAYFGVPIEEIANPDGSLKEMDNKTA</sequence>
<dbReference type="AlphaFoldDB" id="E4S9P3"/>
<evidence type="ECO:0000256" key="1">
    <source>
        <dbReference type="ARBA" id="ARBA00023125"/>
    </source>
</evidence>
<protein>
    <submittedName>
        <fullName evidence="3">Helix-turn-helix domain protein</fullName>
    </submittedName>
</protein>
<feature type="domain" description="HTH cro/C1-type" evidence="2">
    <location>
        <begin position="16"/>
        <end position="70"/>
    </location>
</feature>
<dbReference type="KEGG" id="cki:Calkr_1543"/>
<dbReference type="Proteomes" id="UP000009256">
    <property type="component" value="Chromosome"/>
</dbReference>
<accession>E4S9P3</accession>
<keyword evidence="1" id="KW-0238">DNA-binding</keyword>
<gene>
    <name evidence="3" type="ordered locus">Calkr_1543</name>
</gene>
<dbReference type="SMART" id="SM00530">
    <property type="entry name" value="HTH_XRE"/>
    <property type="match status" value="1"/>
</dbReference>
<dbReference type="CDD" id="cd00093">
    <property type="entry name" value="HTH_XRE"/>
    <property type="match status" value="1"/>
</dbReference>
<dbReference type="PANTHER" id="PTHR46558:SF11">
    <property type="entry name" value="HTH-TYPE TRANSCRIPTIONAL REGULATOR XRE"/>
    <property type="match status" value="1"/>
</dbReference>
<evidence type="ECO:0000313" key="3">
    <source>
        <dbReference type="EMBL" id="ADQ41036.1"/>
    </source>
</evidence>
<keyword evidence="4" id="KW-1185">Reference proteome</keyword>
<dbReference type="Gene3D" id="1.10.260.40">
    <property type="entry name" value="lambda repressor-like DNA-binding domains"/>
    <property type="match status" value="1"/>
</dbReference>
<reference key="1">
    <citation type="submission" date="2010-11" db="EMBL/GenBank/DDBJ databases">
        <title>Complete sequence of chromosome of Caldicellulosiruptor kristjanssonii 177R1B.</title>
        <authorList>
            <consortium name="US DOE Joint Genome Institute"/>
            <person name="Lucas S."/>
            <person name="Copeland A."/>
            <person name="Lapidus A."/>
            <person name="Cheng J.-F."/>
            <person name="Bruce D."/>
            <person name="Goodwin L."/>
            <person name="Pitluck S."/>
            <person name="Davenport K."/>
            <person name="Detter J.C."/>
            <person name="Han C."/>
            <person name="Tapia R."/>
            <person name="Land M."/>
            <person name="Hauser L."/>
            <person name="Jeffries C."/>
            <person name="Kyrpides N."/>
            <person name="Ivanova N."/>
            <person name="Mikhailova N."/>
            <person name="Blumer-Schuette S.E."/>
            <person name="Kelly R.M."/>
            <person name="Woyke T."/>
        </authorList>
    </citation>
    <scope>NUCLEOTIDE SEQUENCE</scope>
    <source>
        <strain>177R1B</strain>
    </source>
</reference>
<dbReference type="SUPFAM" id="SSF47413">
    <property type="entry name" value="lambda repressor-like DNA-binding domains"/>
    <property type="match status" value="1"/>
</dbReference>
<evidence type="ECO:0000313" key="4">
    <source>
        <dbReference type="Proteomes" id="UP000009256"/>
    </source>
</evidence>
<dbReference type="InterPro" id="IPR001387">
    <property type="entry name" value="Cro/C1-type_HTH"/>
</dbReference>
<dbReference type="Pfam" id="PF01381">
    <property type="entry name" value="HTH_3"/>
    <property type="match status" value="1"/>
</dbReference>
<reference evidence="3 4" key="2">
    <citation type="journal article" date="2011" name="J. Bacteriol.">
        <title>Complete genome sequences for the anaerobic, extremely thermophilic plant biomass-degrading bacteria Caldicellulosiruptor hydrothermalis, Caldicellulosiruptor kristjanssonii, Caldicellulosiruptor kronotskyensis, Caldicellulosiruptor owensenis, and Caldicellulosiruptor lactoaceticus.</title>
        <authorList>
            <person name="Blumer-Schuette S.E."/>
            <person name="Ozdemir I."/>
            <person name="Mistry D."/>
            <person name="Lucas S."/>
            <person name="Lapidus A."/>
            <person name="Cheng J.F."/>
            <person name="Goodwin L.A."/>
            <person name="Pitluck S."/>
            <person name="Land M.L."/>
            <person name="Hauser L.J."/>
            <person name="Woyke T."/>
            <person name="Mikhailova N."/>
            <person name="Pati A."/>
            <person name="Kyrpides N.C."/>
            <person name="Ivanova N."/>
            <person name="Detter J.C."/>
            <person name="Walston-Davenport K."/>
            <person name="Han S."/>
            <person name="Adams M.W."/>
            <person name="Kelly R.M."/>
        </authorList>
    </citation>
    <scope>NUCLEOTIDE SEQUENCE [LARGE SCALE GENOMIC DNA]</scope>
    <source>
        <strain evidence="4">ATCC 700853 / DSM 12137 / I77R1B</strain>
    </source>
</reference>
<dbReference type="InterPro" id="IPR010982">
    <property type="entry name" value="Lambda_DNA-bd_dom_sf"/>
</dbReference>
<dbReference type="STRING" id="632335.Calkr_1543"/>